<sequence>MSSPFPNPRPIGRPTSLLKRVQETRGLHHLTADHAITTEFCRCLDHQHREVDIVPAMPTLRGCHWRVFLPSTQSTESGAHDPDMNHLINGYEGWLSRNLLSCMQPAGFLFPFLEQRRVAVASMSAVHDDRQHSAALYYINSNVSDGHPQHPIKPSITHRASQACGQKLKSQPIYTSRHAGIMERLHYPGGILCSDFAASAIYHPEYHEMEHLNRLMAESSLHPHLDMVPYHESLIADQQARQLALLDHETERIHHLHALHQRDRELAEMNDMQHLRLRSLDHQLAMERDMVLGSGSGYGPTSGYGSYHNHALQYPHYSGIMADPYYQQMNCILPRCLPMFSDPYFTDQMSIGHAHSTRPLRSYPLRDPFLHGIDHDYGYGTIGPLSSYGLAAAVPPREYGQMLDDLYLFEMMLRLDRALDQEETLLRWRERLAWEELGQMERRLRWEQMDMMERSRLGIGTGSFWGNQLGGWPIDPTFGYVSPVLTTMAPHGRAPIMGVLDSPHYPLSTPLMSNYPMWDVGGLGIGARISPWIADNDMYLSPRLRARQENIRREYAERRGEIPPGPRLFEPDQCSTWLQHELSRPKYQIRQENLRREYAERRGEIPPVPRLVEPGRMGAALPVYATCSESYRGAIPFSLLFPSSSSLAKS</sequence>
<keyword evidence="2" id="KW-1185">Reference proteome</keyword>
<name>A0A0L6VSW2_9BASI</name>
<dbReference type="Proteomes" id="UP000037035">
    <property type="component" value="Unassembled WGS sequence"/>
</dbReference>
<organism evidence="1 2">
    <name type="scientific">Puccinia sorghi</name>
    <dbReference type="NCBI Taxonomy" id="27349"/>
    <lineage>
        <taxon>Eukaryota</taxon>
        <taxon>Fungi</taxon>
        <taxon>Dikarya</taxon>
        <taxon>Basidiomycota</taxon>
        <taxon>Pucciniomycotina</taxon>
        <taxon>Pucciniomycetes</taxon>
        <taxon>Pucciniales</taxon>
        <taxon>Pucciniaceae</taxon>
        <taxon>Puccinia</taxon>
    </lineage>
</organism>
<dbReference type="EMBL" id="LAVV01001111">
    <property type="protein sequence ID" value="KNZ63796.1"/>
    <property type="molecule type" value="Genomic_DNA"/>
</dbReference>
<accession>A0A0L6VSW2</accession>
<dbReference type="VEuPathDB" id="FungiDB:VP01_10g5"/>
<protein>
    <submittedName>
        <fullName evidence="1">Uncharacterized protein</fullName>
    </submittedName>
</protein>
<comment type="caution">
    <text evidence="1">The sequence shown here is derived from an EMBL/GenBank/DDBJ whole genome shotgun (WGS) entry which is preliminary data.</text>
</comment>
<evidence type="ECO:0000313" key="1">
    <source>
        <dbReference type="EMBL" id="KNZ63796.1"/>
    </source>
</evidence>
<reference evidence="1 2" key="1">
    <citation type="submission" date="2015-08" db="EMBL/GenBank/DDBJ databases">
        <title>Next Generation Sequencing and Analysis of the Genome of Puccinia sorghi L Schw, the Causal Agent of Maize Common Rust.</title>
        <authorList>
            <person name="Rochi L."/>
            <person name="Burguener G."/>
            <person name="Darino M."/>
            <person name="Turjanski A."/>
            <person name="Kreff E."/>
            <person name="Dieguez M.J."/>
            <person name="Sacco F."/>
        </authorList>
    </citation>
    <scope>NUCLEOTIDE SEQUENCE [LARGE SCALE GENOMIC DNA]</scope>
    <source>
        <strain evidence="1 2">RO10H11247</strain>
    </source>
</reference>
<gene>
    <name evidence="1" type="ORF">VP01_10g5</name>
</gene>
<dbReference type="OrthoDB" id="2498400at2759"/>
<proteinExistence type="predicted"/>
<evidence type="ECO:0000313" key="2">
    <source>
        <dbReference type="Proteomes" id="UP000037035"/>
    </source>
</evidence>
<dbReference type="AlphaFoldDB" id="A0A0L6VSW2"/>